<dbReference type="Proteomes" id="UP000821853">
    <property type="component" value="Unassembled WGS sequence"/>
</dbReference>
<dbReference type="Pfam" id="PF14138">
    <property type="entry name" value="COX16"/>
    <property type="match status" value="1"/>
</dbReference>
<evidence type="ECO:0000256" key="8">
    <source>
        <dbReference type="ARBA" id="ARBA00023136"/>
    </source>
</evidence>
<evidence type="ECO:0000256" key="7">
    <source>
        <dbReference type="ARBA" id="ARBA00023128"/>
    </source>
</evidence>
<evidence type="ECO:0000256" key="1">
    <source>
        <dbReference type="ARBA" id="ARBA00004434"/>
    </source>
</evidence>
<keyword evidence="8" id="KW-0472">Membrane</keyword>
<reference evidence="9 10" key="1">
    <citation type="journal article" date="2020" name="Cell">
        <title>Large-Scale Comparative Analyses of Tick Genomes Elucidate Their Genetic Diversity and Vector Capacities.</title>
        <authorList>
            <consortium name="Tick Genome and Microbiome Consortium (TIGMIC)"/>
            <person name="Jia N."/>
            <person name="Wang J."/>
            <person name="Shi W."/>
            <person name="Du L."/>
            <person name="Sun Y."/>
            <person name="Zhan W."/>
            <person name="Jiang J.F."/>
            <person name="Wang Q."/>
            <person name="Zhang B."/>
            <person name="Ji P."/>
            <person name="Bell-Sakyi L."/>
            <person name="Cui X.M."/>
            <person name="Yuan T.T."/>
            <person name="Jiang B.G."/>
            <person name="Yang W.F."/>
            <person name="Lam T.T."/>
            <person name="Chang Q.C."/>
            <person name="Ding S.J."/>
            <person name="Wang X.J."/>
            <person name="Zhu J.G."/>
            <person name="Ruan X.D."/>
            <person name="Zhao L."/>
            <person name="Wei J.T."/>
            <person name="Ye R.Z."/>
            <person name="Que T.C."/>
            <person name="Du C.H."/>
            <person name="Zhou Y.H."/>
            <person name="Cheng J.X."/>
            <person name="Dai P.F."/>
            <person name="Guo W.B."/>
            <person name="Han X.H."/>
            <person name="Huang E.J."/>
            <person name="Li L.F."/>
            <person name="Wei W."/>
            <person name="Gao Y.C."/>
            <person name="Liu J.Z."/>
            <person name="Shao H.Z."/>
            <person name="Wang X."/>
            <person name="Wang C.C."/>
            <person name="Yang T.C."/>
            <person name="Huo Q.B."/>
            <person name="Li W."/>
            <person name="Chen H.Y."/>
            <person name="Chen S.E."/>
            <person name="Zhou L.G."/>
            <person name="Ni X.B."/>
            <person name="Tian J.H."/>
            <person name="Sheng Y."/>
            <person name="Liu T."/>
            <person name="Pan Y.S."/>
            <person name="Xia L.Y."/>
            <person name="Li J."/>
            <person name="Zhao F."/>
            <person name="Cao W.C."/>
        </authorList>
    </citation>
    <scope>NUCLEOTIDE SEQUENCE [LARGE SCALE GENOMIC DNA]</scope>
    <source>
        <strain evidence="9">HaeL-2018</strain>
    </source>
</reference>
<dbReference type="OMA" id="IDNWHNT"/>
<dbReference type="PANTHER" id="PTHR17130:SF14">
    <property type="entry name" value="CYTOCHROME C OXIDASE ASSEMBLY PROTEIN COX16 HOMOLOG, MITOCHONDRIAL"/>
    <property type="match status" value="1"/>
</dbReference>
<dbReference type="OrthoDB" id="5516033at2759"/>
<evidence type="ECO:0000313" key="10">
    <source>
        <dbReference type="Proteomes" id="UP000821853"/>
    </source>
</evidence>
<keyword evidence="5" id="KW-0999">Mitochondrion inner membrane</keyword>
<dbReference type="EMBL" id="JABSTR010000008">
    <property type="protein sequence ID" value="KAH9376924.1"/>
    <property type="molecule type" value="Genomic_DNA"/>
</dbReference>
<comment type="similarity">
    <text evidence="2">Belongs to the COX16 family.</text>
</comment>
<keyword evidence="4" id="KW-0812">Transmembrane</keyword>
<evidence type="ECO:0000256" key="4">
    <source>
        <dbReference type="ARBA" id="ARBA00022692"/>
    </source>
</evidence>
<comment type="subcellular location">
    <subcellularLocation>
        <location evidence="1">Mitochondrion inner membrane</location>
        <topology evidence="1">Single-pass membrane protein</topology>
    </subcellularLocation>
</comment>
<accession>A0A9J6GRJ4</accession>
<dbReference type="InterPro" id="IPR020164">
    <property type="entry name" value="Cyt_c_Oxase_assmbl_COX16"/>
</dbReference>
<gene>
    <name evidence="9" type="ORF">HPB48_002761</name>
</gene>
<sequence length="86" mass="10076">MLGGPVGLKQFDSLRYEFMKQGFTREIAEEAGLKMKPPEEVTLEAVYKEVQAVGIDNWHNTRGPRPWEYNKLLEERQKKRQLTNKP</sequence>
<protein>
    <recommendedName>
        <fullName evidence="3">Cytochrome c oxidase assembly protein COX16 homolog, mitochondrial</fullName>
    </recommendedName>
</protein>
<dbReference type="AlphaFoldDB" id="A0A9J6GRJ4"/>
<dbReference type="VEuPathDB" id="VectorBase:HLOH_045979"/>
<name>A0A9J6GRJ4_HAELO</name>
<keyword evidence="6" id="KW-1133">Transmembrane helix</keyword>
<evidence type="ECO:0000256" key="2">
    <source>
        <dbReference type="ARBA" id="ARBA00008370"/>
    </source>
</evidence>
<keyword evidence="7" id="KW-0496">Mitochondrion</keyword>
<proteinExistence type="inferred from homology"/>
<dbReference type="GO" id="GO:0033617">
    <property type="term" value="P:mitochondrial respiratory chain complex IV assembly"/>
    <property type="evidence" value="ECO:0007669"/>
    <property type="project" value="TreeGrafter"/>
</dbReference>
<keyword evidence="10" id="KW-1185">Reference proteome</keyword>
<evidence type="ECO:0000256" key="5">
    <source>
        <dbReference type="ARBA" id="ARBA00022792"/>
    </source>
</evidence>
<organism evidence="9 10">
    <name type="scientific">Haemaphysalis longicornis</name>
    <name type="common">Bush tick</name>
    <dbReference type="NCBI Taxonomy" id="44386"/>
    <lineage>
        <taxon>Eukaryota</taxon>
        <taxon>Metazoa</taxon>
        <taxon>Ecdysozoa</taxon>
        <taxon>Arthropoda</taxon>
        <taxon>Chelicerata</taxon>
        <taxon>Arachnida</taxon>
        <taxon>Acari</taxon>
        <taxon>Parasitiformes</taxon>
        <taxon>Ixodida</taxon>
        <taxon>Ixodoidea</taxon>
        <taxon>Ixodidae</taxon>
        <taxon>Haemaphysalinae</taxon>
        <taxon>Haemaphysalis</taxon>
    </lineage>
</organism>
<dbReference type="PANTHER" id="PTHR17130">
    <property type="entry name" value="MITOCHONDRIAL OUTER MEMBRANE PROTEIN 25"/>
    <property type="match status" value="1"/>
</dbReference>
<dbReference type="GO" id="GO:0005743">
    <property type="term" value="C:mitochondrial inner membrane"/>
    <property type="evidence" value="ECO:0007669"/>
    <property type="project" value="UniProtKB-SubCell"/>
</dbReference>
<evidence type="ECO:0000256" key="6">
    <source>
        <dbReference type="ARBA" id="ARBA00022989"/>
    </source>
</evidence>
<comment type="caution">
    <text evidence="9">The sequence shown here is derived from an EMBL/GenBank/DDBJ whole genome shotgun (WGS) entry which is preliminary data.</text>
</comment>
<evidence type="ECO:0000313" key="9">
    <source>
        <dbReference type="EMBL" id="KAH9376924.1"/>
    </source>
</evidence>
<evidence type="ECO:0000256" key="3">
    <source>
        <dbReference type="ARBA" id="ARBA00021814"/>
    </source>
</evidence>